<proteinExistence type="predicted"/>
<name>X1BBY7_9ZZZZ</name>
<dbReference type="EMBL" id="BART01006769">
    <property type="protein sequence ID" value="GAG69466.1"/>
    <property type="molecule type" value="Genomic_DNA"/>
</dbReference>
<sequence length="152" mass="16082">MAWPAFAAGIGVASLVTNFLGSRKAAKAAEEQSEEEARIEGLITDEKLRQLKLDERDMYGETLAQYSGSGVIGLMNGAPTTGSPKTLIDEQAKTFADQRKITKEVGASNVAQSLMGGEALADRYKYSGYANVGSSISSIISNYQLSTPTPGP</sequence>
<dbReference type="AlphaFoldDB" id="X1BBY7"/>
<evidence type="ECO:0000313" key="1">
    <source>
        <dbReference type="EMBL" id="GAG69466.1"/>
    </source>
</evidence>
<reference evidence="1" key="1">
    <citation type="journal article" date="2014" name="Front. Microbiol.">
        <title>High frequency of phylogenetically diverse reductive dehalogenase-homologous genes in deep subseafloor sedimentary metagenomes.</title>
        <authorList>
            <person name="Kawai M."/>
            <person name="Futagami T."/>
            <person name="Toyoda A."/>
            <person name="Takaki Y."/>
            <person name="Nishi S."/>
            <person name="Hori S."/>
            <person name="Arai W."/>
            <person name="Tsubouchi T."/>
            <person name="Morono Y."/>
            <person name="Uchiyama I."/>
            <person name="Ito T."/>
            <person name="Fujiyama A."/>
            <person name="Inagaki F."/>
            <person name="Takami H."/>
        </authorList>
    </citation>
    <scope>NUCLEOTIDE SEQUENCE</scope>
    <source>
        <strain evidence="1">Expedition CK06-06</strain>
    </source>
</reference>
<gene>
    <name evidence="1" type="ORF">S01H4_15445</name>
</gene>
<comment type="caution">
    <text evidence="1">The sequence shown here is derived from an EMBL/GenBank/DDBJ whole genome shotgun (WGS) entry which is preliminary data.</text>
</comment>
<organism evidence="1">
    <name type="scientific">marine sediment metagenome</name>
    <dbReference type="NCBI Taxonomy" id="412755"/>
    <lineage>
        <taxon>unclassified sequences</taxon>
        <taxon>metagenomes</taxon>
        <taxon>ecological metagenomes</taxon>
    </lineage>
</organism>
<protein>
    <submittedName>
        <fullName evidence="1">Uncharacterized protein</fullName>
    </submittedName>
</protein>
<accession>X1BBY7</accession>